<feature type="transmembrane region" description="Helical" evidence="2">
    <location>
        <begin position="112"/>
        <end position="138"/>
    </location>
</feature>
<dbReference type="Proteomes" id="UP000324222">
    <property type="component" value="Unassembled WGS sequence"/>
</dbReference>
<evidence type="ECO:0000313" key="4">
    <source>
        <dbReference type="Proteomes" id="UP000324222"/>
    </source>
</evidence>
<keyword evidence="2" id="KW-0812">Transmembrane</keyword>
<evidence type="ECO:0000313" key="3">
    <source>
        <dbReference type="EMBL" id="MPC73466.1"/>
    </source>
</evidence>
<keyword evidence="4" id="KW-1185">Reference proteome</keyword>
<keyword evidence="2" id="KW-1133">Transmembrane helix</keyword>
<name>A0A5B7HUS6_PORTR</name>
<gene>
    <name evidence="3" type="ORF">E2C01_067796</name>
</gene>
<evidence type="ECO:0000256" key="2">
    <source>
        <dbReference type="SAM" id="Phobius"/>
    </source>
</evidence>
<evidence type="ECO:0000256" key="1">
    <source>
        <dbReference type="SAM" id="MobiDB-lite"/>
    </source>
</evidence>
<protein>
    <submittedName>
        <fullName evidence="3">Uncharacterized protein</fullName>
    </submittedName>
</protein>
<proteinExistence type="predicted"/>
<keyword evidence="2" id="KW-0472">Membrane</keyword>
<comment type="caution">
    <text evidence="3">The sequence shown here is derived from an EMBL/GenBank/DDBJ whole genome shotgun (WGS) entry which is preliminary data.</text>
</comment>
<organism evidence="3 4">
    <name type="scientific">Portunus trituberculatus</name>
    <name type="common">Swimming crab</name>
    <name type="synonym">Neptunus trituberculatus</name>
    <dbReference type="NCBI Taxonomy" id="210409"/>
    <lineage>
        <taxon>Eukaryota</taxon>
        <taxon>Metazoa</taxon>
        <taxon>Ecdysozoa</taxon>
        <taxon>Arthropoda</taxon>
        <taxon>Crustacea</taxon>
        <taxon>Multicrustacea</taxon>
        <taxon>Malacostraca</taxon>
        <taxon>Eumalacostraca</taxon>
        <taxon>Eucarida</taxon>
        <taxon>Decapoda</taxon>
        <taxon>Pleocyemata</taxon>
        <taxon>Brachyura</taxon>
        <taxon>Eubrachyura</taxon>
        <taxon>Portunoidea</taxon>
        <taxon>Portunidae</taxon>
        <taxon>Portuninae</taxon>
        <taxon>Portunus</taxon>
    </lineage>
</organism>
<sequence length="140" mass="15536">MASHTPGAEEEVLMRQVYETAAQPRPIPPPHLVEPCPQQPGDENTTPFLPSPSLLLLPTSTPFPSPLRFPPSPSPVFPPLAAYNCVNLNKTVFTVMKKNGVMVTGYRASVHLLLLTYVFPCFFFFGVLLVFFCVLYLFPV</sequence>
<dbReference type="AlphaFoldDB" id="A0A5B7HUS6"/>
<accession>A0A5B7HUS6</accession>
<dbReference type="EMBL" id="VSRR010036858">
    <property type="protein sequence ID" value="MPC73466.1"/>
    <property type="molecule type" value="Genomic_DNA"/>
</dbReference>
<reference evidence="3 4" key="1">
    <citation type="submission" date="2019-05" db="EMBL/GenBank/DDBJ databases">
        <title>Another draft genome of Portunus trituberculatus and its Hox gene families provides insights of decapod evolution.</title>
        <authorList>
            <person name="Jeong J.-H."/>
            <person name="Song I."/>
            <person name="Kim S."/>
            <person name="Choi T."/>
            <person name="Kim D."/>
            <person name="Ryu S."/>
            <person name="Kim W."/>
        </authorList>
    </citation>
    <scope>NUCLEOTIDE SEQUENCE [LARGE SCALE GENOMIC DNA]</scope>
    <source>
        <tissue evidence="3">Muscle</tissue>
    </source>
</reference>
<feature type="region of interest" description="Disordered" evidence="1">
    <location>
        <begin position="24"/>
        <end position="45"/>
    </location>
</feature>